<reference evidence="1 2" key="1">
    <citation type="journal article" date="2012" name="Genome Biol.">
        <title>Sequencing three crocodilian genomes to illuminate the evolution of archosaurs and amniotes.</title>
        <authorList>
            <person name="St John J.A."/>
            <person name="Braun E.L."/>
            <person name="Isberg S.R."/>
            <person name="Miles L.G."/>
            <person name="Chong A.Y."/>
            <person name="Gongora J."/>
            <person name="Dalzell P."/>
            <person name="Moran C."/>
            <person name="Bed'hom B."/>
            <person name="Abzhanov A."/>
            <person name="Burgess S.C."/>
            <person name="Cooksey A.M."/>
            <person name="Castoe T.A."/>
            <person name="Crawford N.G."/>
            <person name="Densmore L.D."/>
            <person name="Drew J.C."/>
            <person name="Edwards S.V."/>
            <person name="Faircloth B.C."/>
            <person name="Fujita M.K."/>
            <person name="Greenwold M.J."/>
            <person name="Hoffmann F.G."/>
            <person name="Howard J.M."/>
            <person name="Iguchi T."/>
            <person name="Janes D.E."/>
            <person name="Khan S.Y."/>
            <person name="Kohno S."/>
            <person name="de Koning A.J."/>
            <person name="Lance S.L."/>
            <person name="McCarthy F.M."/>
            <person name="McCormack J.E."/>
            <person name="Merchant M.E."/>
            <person name="Peterson D.G."/>
            <person name="Pollock D.D."/>
            <person name="Pourmand N."/>
            <person name="Raney B.J."/>
            <person name="Roessler K.A."/>
            <person name="Sanford J.R."/>
            <person name="Sawyer R.H."/>
            <person name="Schmidt C.J."/>
            <person name="Triplett E.W."/>
            <person name="Tuberville T.D."/>
            <person name="Venegas-Anaya M."/>
            <person name="Howard J.T."/>
            <person name="Jarvis E.D."/>
            <person name="Guillette L.J.Jr."/>
            <person name="Glenn T.C."/>
            <person name="Green R.E."/>
            <person name="Ray D.A."/>
        </authorList>
    </citation>
    <scope>NUCLEOTIDE SEQUENCE [LARGE SCALE GENOMIC DNA]</scope>
    <source>
        <strain evidence="1">KSC_2009_1</strain>
    </source>
</reference>
<gene>
    <name evidence="1" type="ORF">Y1Q_0015171</name>
</gene>
<sequence length="93" mass="10635">MFGFETKLFYGYSLQARLESGKIRIPGDKHRSASHGFNAMLQLDMEIVGTDSKPPSNLCQEMNMETRYRMFLATTDKIVDRDDTDNKNSASYT</sequence>
<proteinExistence type="predicted"/>
<organism evidence="1 2">
    <name type="scientific">Alligator mississippiensis</name>
    <name type="common">American alligator</name>
    <dbReference type="NCBI Taxonomy" id="8496"/>
    <lineage>
        <taxon>Eukaryota</taxon>
        <taxon>Metazoa</taxon>
        <taxon>Chordata</taxon>
        <taxon>Craniata</taxon>
        <taxon>Vertebrata</taxon>
        <taxon>Euteleostomi</taxon>
        <taxon>Archelosauria</taxon>
        <taxon>Archosauria</taxon>
        <taxon>Crocodylia</taxon>
        <taxon>Alligatoridae</taxon>
        <taxon>Alligatorinae</taxon>
        <taxon>Alligator</taxon>
    </lineage>
</organism>
<keyword evidence="2" id="KW-1185">Reference proteome</keyword>
<name>A0A151P976_ALLMI</name>
<comment type="caution">
    <text evidence="1">The sequence shown here is derived from an EMBL/GenBank/DDBJ whole genome shotgun (WGS) entry which is preliminary data.</text>
</comment>
<protein>
    <submittedName>
        <fullName evidence="1">Uncharacterized protein</fullName>
    </submittedName>
</protein>
<accession>A0A151P976</accession>
<evidence type="ECO:0000313" key="2">
    <source>
        <dbReference type="Proteomes" id="UP000050525"/>
    </source>
</evidence>
<dbReference type="Proteomes" id="UP000050525">
    <property type="component" value="Unassembled WGS sequence"/>
</dbReference>
<dbReference type="AlphaFoldDB" id="A0A151P976"/>
<evidence type="ECO:0000313" key="1">
    <source>
        <dbReference type="EMBL" id="KYO45520.1"/>
    </source>
</evidence>
<dbReference type="EMBL" id="AKHW03000563">
    <property type="protein sequence ID" value="KYO45520.1"/>
    <property type="molecule type" value="Genomic_DNA"/>
</dbReference>